<reference evidence="1" key="1">
    <citation type="journal article" date="2014" name="Int. J. Syst. Evol. Microbiol.">
        <title>Complete genome sequence of Corynebacterium casei LMG S-19264T (=DSM 44701T), isolated from a smear-ripened cheese.</title>
        <authorList>
            <consortium name="US DOE Joint Genome Institute (JGI-PGF)"/>
            <person name="Walter F."/>
            <person name="Albersmeier A."/>
            <person name="Kalinowski J."/>
            <person name="Ruckert C."/>
        </authorList>
    </citation>
    <scope>NUCLEOTIDE SEQUENCE</scope>
    <source>
        <strain evidence="1">NBRC 110023</strain>
    </source>
</reference>
<accession>A0AA37SUG6</accession>
<name>A0AA37SUG6_9ALTE</name>
<dbReference type="Proteomes" id="UP001156601">
    <property type="component" value="Unassembled WGS sequence"/>
</dbReference>
<evidence type="ECO:0000313" key="1">
    <source>
        <dbReference type="EMBL" id="GLR69457.1"/>
    </source>
</evidence>
<organism evidence="1 2">
    <name type="scientific">Agaribacter marinus</name>
    <dbReference type="NCBI Taxonomy" id="1431249"/>
    <lineage>
        <taxon>Bacteria</taxon>
        <taxon>Pseudomonadati</taxon>
        <taxon>Pseudomonadota</taxon>
        <taxon>Gammaproteobacteria</taxon>
        <taxon>Alteromonadales</taxon>
        <taxon>Alteromonadaceae</taxon>
        <taxon>Agaribacter</taxon>
    </lineage>
</organism>
<reference evidence="1" key="2">
    <citation type="submission" date="2023-01" db="EMBL/GenBank/DDBJ databases">
        <title>Draft genome sequence of Agaribacter marinus strain NBRC 110023.</title>
        <authorList>
            <person name="Sun Q."/>
            <person name="Mori K."/>
        </authorList>
    </citation>
    <scope>NUCLEOTIDE SEQUENCE</scope>
    <source>
        <strain evidence="1">NBRC 110023</strain>
    </source>
</reference>
<gene>
    <name evidence="1" type="ORF">GCM10007852_03650</name>
</gene>
<evidence type="ECO:0000313" key="2">
    <source>
        <dbReference type="Proteomes" id="UP001156601"/>
    </source>
</evidence>
<dbReference type="EMBL" id="BSOT01000005">
    <property type="protein sequence ID" value="GLR69457.1"/>
    <property type="molecule type" value="Genomic_DNA"/>
</dbReference>
<dbReference type="AlphaFoldDB" id="A0AA37SUG6"/>
<sequence length="109" mass="12562">MMKRLSISIVLVILPPGLIPKHFNPKVVSPDGRFEGGTFTPDLKTFYFTRKNGQYKNRTFFVIQYEKNGWGQAVETDIRWPQFSADGNIMYLEQKYKERMDSAPAHCAG</sequence>
<proteinExistence type="predicted"/>
<comment type="caution">
    <text evidence="1">The sequence shown here is derived from an EMBL/GenBank/DDBJ whole genome shotgun (WGS) entry which is preliminary data.</text>
</comment>
<dbReference type="RefSeq" id="WP_284215789.1">
    <property type="nucleotide sequence ID" value="NZ_BSOT01000005.1"/>
</dbReference>
<protein>
    <submittedName>
        <fullName evidence="1">Uncharacterized protein</fullName>
    </submittedName>
</protein>
<keyword evidence="2" id="KW-1185">Reference proteome</keyword>